<feature type="signal peptide" evidence="1">
    <location>
        <begin position="1"/>
        <end position="27"/>
    </location>
</feature>
<name>A0A0A0IK93_CLOBO</name>
<dbReference type="Proteomes" id="UP000030014">
    <property type="component" value="Unassembled WGS sequence"/>
</dbReference>
<organism evidence="2 3">
    <name type="scientific">Clostridium botulinum C/D str. DC5</name>
    <dbReference type="NCBI Taxonomy" id="1443128"/>
    <lineage>
        <taxon>Bacteria</taxon>
        <taxon>Bacillati</taxon>
        <taxon>Bacillota</taxon>
        <taxon>Clostridia</taxon>
        <taxon>Eubacteriales</taxon>
        <taxon>Clostridiaceae</taxon>
        <taxon>Clostridium</taxon>
    </lineage>
</organism>
<sequence length="399" mass="44166">MIKRKMSVLLAAVVVASGVGMAKPAFAANAGAKQLPAISYIAPQNTLATDKEPFSFALEAANYEGDVQYRIFIQKDGGKWTELTNGYSEAVNAKIPYIPQVKKNLESGKYKASVWVKRAEVKEGNNKSKFGSYDTYYVKEFSIKTADAFKGRAELGDLGIKDTYKVGEKLTLKGHKGSQYKLHIYDPSAKTRKEGWIIDKTYETAEATNYTFTKPGKYLVDVWGMSTNPTDAVKTQGYGGWKLKVVTVEEGQQEVKANIEISDGITAFDRYVKATLNVSDPENYKVTVCGKELKFVANKGFFQGVVAQTDEKEIKANVKIQKIGEKVEVPNFKVEEVSAGVTAFDRYVKVTLDTKTPEKFNVTVCGKELKFVANKGFFQGVVAQTDEKEIKSNVKVTVK</sequence>
<comment type="caution">
    <text evidence="2">The sequence shown here is derived from an EMBL/GenBank/DDBJ whole genome shotgun (WGS) entry which is preliminary data.</text>
</comment>
<reference evidence="2 3" key="1">
    <citation type="submission" date="2014-01" db="EMBL/GenBank/DDBJ databases">
        <title>Plasmidome dynamics in the species complex Clostridium novyi sensu lato converts strains of independent lineages into distinctly different pathogens.</title>
        <authorList>
            <person name="Skarin H."/>
            <person name="Segerman B."/>
        </authorList>
    </citation>
    <scope>NUCLEOTIDE SEQUENCE [LARGE SCALE GENOMIC DNA]</scope>
    <source>
        <strain evidence="2 3">DC5</strain>
    </source>
</reference>
<evidence type="ECO:0000256" key="1">
    <source>
        <dbReference type="SAM" id="SignalP"/>
    </source>
</evidence>
<evidence type="ECO:0000313" key="3">
    <source>
        <dbReference type="Proteomes" id="UP000030014"/>
    </source>
</evidence>
<proteinExistence type="predicted"/>
<dbReference type="AlphaFoldDB" id="A0A0A0IK93"/>
<accession>A0A0A0IK93</accession>
<dbReference type="EMBL" id="JDRY01000026">
    <property type="protein sequence ID" value="KGM99980.1"/>
    <property type="molecule type" value="Genomic_DNA"/>
</dbReference>
<keyword evidence="1" id="KW-0732">Signal</keyword>
<evidence type="ECO:0000313" key="2">
    <source>
        <dbReference type="EMBL" id="KGM99980.1"/>
    </source>
</evidence>
<gene>
    <name evidence="2" type="ORF">Z955_05235</name>
</gene>
<feature type="chain" id="PRO_5001970636" evidence="1">
    <location>
        <begin position="28"/>
        <end position="399"/>
    </location>
</feature>
<protein>
    <submittedName>
        <fullName evidence="2">Uncharacterized protein</fullName>
    </submittedName>
</protein>
<dbReference type="RefSeq" id="WP_039259350.1">
    <property type="nucleotide sequence ID" value="NZ_JDRY01000026.1"/>
</dbReference>